<feature type="region of interest" description="Disordered" evidence="3">
    <location>
        <begin position="17"/>
        <end position="40"/>
    </location>
</feature>
<accession>A0A1L9VRV3</accession>
<keyword evidence="7" id="KW-1185">Reference proteome</keyword>
<name>A0A1L9VRV3_ASPGL</name>
<evidence type="ECO:0000256" key="3">
    <source>
        <dbReference type="SAM" id="MobiDB-lite"/>
    </source>
</evidence>
<dbReference type="PANTHER" id="PTHR10039">
    <property type="entry name" value="AMELOGENIN"/>
    <property type="match status" value="1"/>
</dbReference>
<dbReference type="InterPro" id="IPR056884">
    <property type="entry name" value="NPHP3-like_N"/>
</dbReference>
<feature type="domain" description="Nephrocystin 3-like N-terminal" evidence="5">
    <location>
        <begin position="188"/>
        <end position="354"/>
    </location>
</feature>
<dbReference type="Proteomes" id="UP000184300">
    <property type="component" value="Unassembled WGS sequence"/>
</dbReference>
<dbReference type="InterPro" id="IPR054471">
    <property type="entry name" value="GPIID_WHD"/>
</dbReference>
<dbReference type="InterPro" id="IPR036770">
    <property type="entry name" value="Ankyrin_rpt-contain_sf"/>
</dbReference>
<evidence type="ECO:0000313" key="7">
    <source>
        <dbReference type="Proteomes" id="UP000184300"/>
    </source>
</evidence>
<keyword evidence="2" id="KW-0040">ANK repeat</keyword>
<dbReference type="SUPFAM" id="SSF48403">
    <property type="entry name" value="Ankyrin repeat"/>
    <property type="match status" value="1"/>
</dbReference>
<reference evidence="7" key="1">
    <citation type="journal article" date="2017" name="Genome Biol.">
        <title>Comparative genomics reveals high biological diversity and specific adaptations in the industrially and medically important fungal genus Aspergillus.</title>
        <authorList>
            <person name="de Vries R.P."/>
            <person name="Riley R."/>
            <person name="Wiebenga A."/>
            <person name="Aguilar-Osorio G."/>
            <person name="Amillis S."/>
            <person name="Uchima C.A."/>
            <person name="Anderluh G."/>
            <person name="Asadollahi M."/>
            <person name="Askin M."/>
            <person name="Barry K."/>
            <person name="Battaglia E."/>
            <person name="Bayram O."/>
            <person name="Benocci T."/>
            <person name="Braus-Stromeyer S.A."/>
            <person name="Caldana C."/>
            <person name="Canovas D."/>
            <person name="Cerqueira G.C."/>
            <person name="Chen F."/>
            <person name="Chen W."/>
            <person name="Choi C."/>
            <person name="Clum A."/>
            <person name="Dos Santos R.A."/>
            <person name="Damasio A.R."/>
            <person name="Diallinas G."/>
            <person name="Emri T."/>
            <person name="Fekete E."/>
            <person name="Flipphi M."/>
            <person name="Freyberg S."/>
            <person name="Gallo A."/>
            <person name="Gournas C."/>
            <person name="Habgood R."/>
            <person name="Hainaut M."/>
            <person name="Harispe M.L."/>
            <person name="Henrissat B."/>
            <person name="Hilden K.S."/>
            <person name="Hope R."/>
            <person name="Hossain A."/>
            <person name="Karabika E."/>
            <person name="Karaffa L."/>
            <person name="Karanyi Z."/>
            <person name="Krasevec N."/>
            <person name="Kuo A."/>
            <person name="Kusch H."/>
            <person name="LaButti K."/>
            <person name="Lagendijk E.L."/>
            <person name="Lapidus A."/>
            <person name="Levasseur A."/>
            <person name="Lindquist E."/>
            <person name="Lipzen A."/>
            <person name="Logrieco A.F."/>
            <person name="MacCabe A."/>
            <person name="Maekelae M.R."/>
            <person name="Malavazi I."/>
            <person name="Melin P."/>
            <person name="Meyer V."/>
            <person name="Mielnichuk N."/>
            <person name="Miskei M."/>
            <person name="Molnar A.P."/>
            <person name="Mule G."/>
            <person name="Ngan C.Y."/>
            <person name="Orejas M."/>
            <person name="Orosz E."/>
            <person name="Ouedraogo J.P."/>
            <person name="Overkamp K.M."/>
            <person name="Park H.-S."/>
            <person name="Perrone G."/>
            <person name="Piumi F."/>
            <person name="Punt P.J."/>
            <person name="Ram A.F."/>
            <person name="Ramon A."/>
            <person name="Rauscher S."/>
            <person name="Record E."/>
            <person name="Riano-Pachon D.M."/>
            <person name="Robert V."/>
            <person name="Roehrig J."/>
            <person name="Ruller R."/>
            <person name="Salamov A."/>
            <person name="Salih N.S."/>
            <person name="Samson R.A."/>
            <person name="Sandor E."/>
            <person name="Sanguinetti M."/>
            <person name="Schuetze T."/>
            <person name="Sepcic K."/>
            <person name="Shelest E."/>
            <person name="Sherlock G."/>
            <person name="Sophianopoulou V."/>
            <person name="Squina F.M."/>
            <person name="Sun H."/>
            <person name="Susca A."/>
            <person name="Todd R.B."/>
            <person name="Tsang A."/>
            <person name="Unkles S.E."/>
            <person name="van de Wiele N."/>
            <person name="van Rossen-Uffink D."/>
            <person name="Oliveira J.V."/>
            <person name="Vesth T.C."/>
            <person name="Visser J."/>
            <person name="Yu J.-H."/>
            <person name="Zhou M."/>
            <person name="Andersen M.R."/>
            <person name="Archer D.B."/>
            <person name="Baker S.E."/>
            <person name="Benoit I."/>
            <person name="Brakhage A.A."/>
            <person name="Braus G.H."/>
            <person name="Fischer R."/>
            <person name="Frisvad J.C."/>
            <person name="Goldman G.H."/>
            <person name="Houbraken J."/>
            <person name="Oakley B."/>
            <person name="Pocsi I."/>
            <person name="Scazzocchio C."/>
            <person name="Seiboth B."/>
            <person name="vanKuyk P.A."/>
            <person name="Wortman J."/>
            <person name="Dyer P.S."/>
            <person name="Grigoriev I.V."/>
        </authorList>
    </citation>
    <scope>NUCLEOTIDE SEQUENCE [LARGE SCALE GENOMIC DNA]</scope>
    <source>
        <strain evidence="7">CBS 516.65</strain>
    </source>
</reference>
<evidence type="ECO:0000259" key="4">
    <source>
        <dbReference type="Pfam" id="PF22939"/>
    </source>
</evidence>
<keyword evidence="1" id="KW-0677">Repeat</keyword>
<gene>
    <name evidence="6" type="ORF">ASPGLDRAFT_23818</name>
</gene>
<sequence length="894" mass="100522">MPIFCFGNSFKHSFRRRLRKKSPNKTDEKRSDDCSPSPELPVVAQVAPQEPEDLWMRAEWRLKQNETTNKILTASAEILENHLGLNVQTDGITDRELCGFLETKNRELEGKKWVVQFGGHKMGVEEQLTRAFRNVLMVKDVFTTAASASPPAAIACAGVTVGLLSFTSLIRDADIKQRLDRNDKRVPGTCDWFTSHDQFHNWERSDHSSLLWVSADPGCGKSVLTKYLVDEFLPNPTRTVCYFFFKDDFSDQKCASNALAAILRQLFMAQPHLLPDYVMDKLDTDGDKLIRSFSDLWNILMTIAAGQNVGEIICILDALDECQSDDRMQLIEAVRDFYSPDVKRHNLKFLITSRPYDHIRRGFHKLEARLPTIHLSGEDEVEVKKISREIDLVIEKRVRDISAPRNLKSDQLESLQRQLTSVPNCMYLWVSLTLNVIENMTEFTNGEIHKVIHHVPQNVNEAYNKILNRSPNPKKAERLLHIITAPRRPLSLREVSVALAFSAGAHHSIGDICDHIETDDQRIQTTIRDLCGLFLVVVDSNVYFLHQTAKEFLVRNDSAEPVDSQMDRWEHSLLPETSHQIFTEACTLYLVQRNIAEGPLCTFLDYAACNWVPHFCAASIQSKDPVVKRGLILCEPGSEVYETWSNRYRAAKWSFLIPPNASSLIIASYLGLAAIVHQLLEIGRVDLDSKDSNGLTPLLYAAGSGHEAVVKLLLDTGKVDMDSKNSDGRTPLSYAAWNGHEAVVKLLCHAKEGGILVANHQQVDTDTKTFTPTCCGVVHAMMDVVGLGLEKSICISAMVRVILSASDKVCNGFFPIYDSRTKEIEGLSITVSSSHNAEKSQRHPLIKVGIGLRRTQGPSLDSLEQDIKNKTALKCREELAAMACHRLQCLRVKQ</sequence>
<feature type="repeat" description="ANK" evidence="2">
    <location>
        <begin position="727"/>
        <end position="747"/>
    </location>
</feature>
<evidence type="ECO:0000313" key="6">
    <source>
        <dbReference type="EMBL" id="OJJ86653.1"/>
    </source>
</evidence>
<feature type="domain" description="GPI inositol-deacylase winged helix" evidence="4">
    <location>
        <begin position="473"/>
        <end position="557"/>
    </location>
</feature>
<protein>
    <submittedName>
        <fullName evidence="6">Uncharacterized protein</fullName>
    </submittedName>
</protein>
<dbReference type="Gene3D" id="1.25.40.20">
    <property type="entry name" value="Ankyrin repeat-containing domain"/>
    <property type="match status" value="1"/>
</dbReference>
<dbReference type="PROSITE" id="PS50297">
    <property type="entry name" value="ANK_REP_REGION"/>
    <property type="match status" value="2"/>
</dbReference>
<dbReference type="Pfam" id="PF22939">
    <property type="entry name" value="WHD_GPIID"/>
    <property type="match status" value="1"/>
</dbReference>
<dbReference type="Pfam" id="PF12796">
    <property type="entry name" value="Ank_2"/>
    <property type="match status" value="1"/>
</dbReference>
<organism evidence="6 7">
    <name type="scientific">Aspergillus glaucus CBS 516.65</name>
    <dbReference type="NCBI Taxonomy" id="1160497"/>
    <lineage>
        <taxon>Eukaryota</taxon>
        <taxon>Fungi</taxon>
        <taxon>Dikarya</taxon>
        <taxon>Ascomycota</taxon>
        <taxon>Pezizomycotina</taxon>
        <taxon>Eurotiomycetes</taxon>
        <taxon>Eurotiomycetidae</taxon>
        <taxon>Eurotiales</taxon>
        <taxon>Aspergillaceae</taxon>
        <taxon>Aspergillus</taxon>
        <taxon>Aspergillus subgen. Aspergillus</taxon>
    </lineage>
</organism>
<dbReference type="Gene3D" id="3.40.50.300">
    <property type="entry name" value="P-loop containing nucleotide triphosphate hydrolases"/>
    <property type="match status" value="1"/>
</dbReference>
<evidence type="ECO:0000259" key="5">
    <source>
        <dbReference type="Pfam" id="PF24883"/>
    </source>
</evidence>
<dbReference type="RefSeq" id="XP_022403342.1">
    <property type="nucleotide sequence ID" value="XM_022543331.1"/>
</dbReference>
<evidence type="ECO:0000256" key="1">
    <source>
        <dbReference type="ARBA" id="ARBA00022737"/>
    </source>
</evidence>
<proteinExistence type="predicted"/>
<dbReference type="SMART" id="SM00248">
    <property type="entry name" value="ANK"/>
    <property type="match status" value="3"/>
</dbReference>
<dbReference type="PROSITE" id="PS50088">
    <property type="entry name" value="ANK_REPEAT"/>
    <property type="match status" value="2"/>
</dbReference>
<dbReference type="OrthoDB" id="163438at2759"/>
<dbReference type="VEuPathDB" id="FungiDB:ASPGLDRAFT_23818"/>
<dbReference type="InterPro" id="IPR027417">
    <property type="entry name" value="P-loop_NTPase"/>
</dbReference>
<dbReference type="STRING" id="1160497.A0A1L9VRV3"/>
<dbReference type="AlphaFoldDB" id="A0A1L9VRV3"/>
<feature type="repeat" description="ANK" evidence="2">
    <location>
        <begin position="693"/>
        <end position="717"/>
    </location>
</feature>
<dbReference type="SUPFAM" id="SSF52540">
    <property type="entry name" value="P-loop containing nucleoside triphosphate hydrolases"/>
    <property type="match status" value="1"/>
</dbReference>
<dbReference type="EMBL" id="KV878892">
    <property type="protein sequence ID" value="OJJ86653.1"/>
    <property type="molecule type" value="Genomic_DNA"/>
</dbReference>
<dbReference type="GeneID" id="34459592"/>
<evidence type="ECO:0000256" key="2">
    <source>
        <dbReference type="PROSITE-ProRule" id="PRU00023"/>
    </source>
</evidence>
<dbReference type="InterPro" id="IPR002110">
    <property type="entry name" value="Ankyrin_rpt"/>
</dbReference>
<feature type="compositionally biased region" description="Basic and acidic residues" evidence="3">
    <location>
        <begin position="24"/>
        <end position="33"/>
    </location>
</feature>
<dbReference type="Pfam" id="PF24883">
    <property type="entry name" value="NPHP3_N"/>
    <property type="match status" value="1"/>
</dbReference>